<keyword evidence="4" id="KW-0347">Helicase</keyword>
<dbReference type="SMART" id="SM00487">
    <property type="entry name" value="DEXDc"/>
    <property type="match status" value="1"/>
</dbReference>
<keyword evidence="5" id="KW-0067">ATP-binding</keyword>
<feature type="region of interest" description="Disordered" evidence="7">
    <location>
        <begin position="1136"/>
        <end position="1155"/>
    </location>
</feature>
<dbReference type="OrthoDB" id="434041at2759"/>
<reference evidence="12" key="1">
    <citation type="submission" date="2025-08" db="UniProtKB">
        <authorList>
            <consortium name="RefSeq"/>
        </authorList>
    </citation>
    <scope>IDENTIFICATION</scope>
</reference>
<dbReference type="CDD" id="cd17943">
    <property type="entry name" value="DEADc_DDX20"/>
    <property type="match status" value="1"/>
</dbReference>
<protein>
    <recommendedName>
        <fullName evidence="1">RNA helicase</fullName>
        <ecNumber evidence="1">3.6.4.13</ecNumber>
    </recommendedName>
</protein>
<dbReference type="InterPro" id="IPR014014">
    <property type="entry name" value="RNA_helicase_DEAD_Q_motif"/>
</dbReference>
<dbReference type="InterPro" id="IPR014001">
    <property type="entry name" value="Helicase_ATP-bd"/>
</dbReference>
<evidence type="ECO:0000259" key="9">
    <source>
        <dbReference type="PROSITE" id="PS51194"/>
    </source>
</evidence>
<feature type="compositionally biased region" description="Basic and acidic residues" evidence="7">
    <location>
        <begin position="1525"/>
        <end position="1543"/>
    </location>
</feature>
<dbReference type="PROSITE" id="PS51195">
    <property type="entry name" value="Q_MOTIF"/>
    <property type="match status" value="1"/>
</dbReference>
<feature type="compositionally biased region" description="Polar residues" evidence="7">
    <location>
        <begin position="1544"/>
        <end position="1558"/>
    </location>
</feature>
<feature type="region of interest" description="Disordered" evidence="7">
    <location>
        <begin position="1352"/>
        <end position="1413"/>
    </location>
</feature>
<dbReference type="PROSITE" id="PS51192">
    <property type="entry name" value="HELICASE_ATP_BIND_1"/>
    <property type="match status" value="1"/>
</dbReference>
<keyword evidence="2" id="KW-0547">Nucleotide-binding</keyword>
<feature type="region of interest" description="Disordered" evidence="7">
    <location>
        <begin position="995"/>
        <end position="1106"/>
    </location>
</feature>
<dbReference type="Proteomes" id="UP001165740">
    <property type="component" value="Chromosome 4"/>
</dbReference>
<feature type="region of interest" description="Disordered" evidence="7">
    <location>
        <begin position="516"/>
        <end position="563"/>
    </location>
</feature>
<evidence type="ECO:0000259" key="8">
    <source>
        <dbReference type="PROSITE" id="PS51192"/>
    </source>
</evidence>
<proteinExistence type="predicted"/>
<dbReference type="GO" id="GO:0003676">
    <property type="term" value="F:nucleic acid binding"/>
    <property type="evidence" value="ECO:0007669"/>
    <property type="project" value="InterPro"/>
</dbReference>
<feature type="compositionally biased region" description="Basic and acidic residues" evidence="7">
    <location>
        <begin position="1097"/>
        <end position="1106"/>
    </location>
</feature>
<dbReference type="PROSITE" id="PS00039">
    <property type="entry name" value="DEAD_ATP_HELICASE"/>
    <property type="match status" value="1"/>
</dbReference>
<evidence type="ECO:0000313" key="12">
    <source>
        <dbReference type="RefSeq" id="XP_013063380.2"/>
    </source>
</evidence>
<dbReference type="InterPro" id="IPR027417">
    <property type="entry name" value="P-loop_NTPase"/>
</dbReference>
<evidence type="ECO:0000256" key="4">
    <source>
        <dbReference type="ARBA" id="ARBA00022806"/>
    </source>
</evidence>
<keyword evidence="11" id="KW-1185">Reference proteome</keyword>
<evidence type="ECO:0000256" key="7">
    <source>
        <dbReference type="SAM" id="MobiDB-lite"/>
    </source>
</evidence>
<feature type="domain" description="Helicase ATP-binding" evidence="8">
    <location>
        <begin position="53"/>
        <end position="223"/>
    </location>
</feature>
<dbReference type="InterPro" id="IPR011545">
    <property type="entry name" value="DEAD/DEAH_box_helicase_dom"/>
</dbReference>
<evidence type="ECO:0000256" key="1">
    <source>
        <dbReference type="ARBA" id="ARBA00012552"/>
    </source>
</evidence>
<feature type="region of interest" description="Disordered" evidence="7">
    <location>
        <begin position="590"/>
        <end position="617"/>
    </location>
</feature>
<dbReference type="PANTHER" id="PTHR47959:SF1">
    <property type="entry name" value="ATP-DEPENDENT RNA HELICASE DBPA"/>
    <property type="match status" value="1"/>
</dbReference>
<evidence type="ECO:0000256" key="5">
    <source>
        <dbReference type="ARBA" id="ARBA00022840"/>
    </source>
</evidence>
<feature type="compositionally biased region" description="Basic and acidic residues" evidence="7">
    <location>
        <begin position="995"/>
        <end position="1006"/>
    </location>
</feature>
<dbReference type="GeneID" id="106052531"/>
<evidence type="ECO:0000256" key="3">
    <source>
        <dbReference type="ARBA" id="ARBA00022801"/>
    </source>
</evidence>
<dbReference type="InterPro" id="IPR050079">
    <property type="entry name" value="DEAD_box_RNA_helicase"/>
</dbReference>
<organism evidence="11 12">
    <name type="scientific">Biomphalaria glabrata</name>
    <name type="common">Bloodfluke planorb</name>
    <name type="synonym">Freshwater snail</name>
    <dbReference type="NCBI Taxonomy" id="6526"/>
    <lineage>
        <taxon>Eukaryota</taxon>
        <taxon>Metazoa</taxon>
        <taxon>Spiralia</taxon>
        <taxon>Lophotrochozoa</taxon>
        <taxon>Mollusca</taxon>
        <taxon>Gastropoda</taxon>
        <taxon>Heterobranchia</taxon>
        <taxon>Euthyneura</taxon>
        <taxon>Panpulmonata</taxon>
        <taxon>Hygrophila</taxon>
        <taxon>Lymnaeoidea</taxon>
        <taxon>Planorbidae</taxon>
        <taxon>Biomphalaria</taxon>
    </lineage>
</organism>
<dbReference type="EC" id="3.6.4.13" evidence="1"/>
<dbReference type="PANTHER" id="PTHR47959">
    <property type="entry name" value="ATP-DEPENDENT RNA HELICASE RHLE-RELATED"/>
    <property type="match status" value="1"/>
</dbReference>
<dbReference type="RefSeq" id="XP_013063380.2">
    <property type="nucleotide sequence ID" value="XM_013207926.2"/>
</dbReference>
<dbReference type="GO" id="GO:0005829">
    <property type="term" value="C:cytosol"/>
    <property type="evidence" value="ECO:0007669"/>
    <property type="project" value="TreeGrafter"/>
</dbReference>
<dbReference type="GO" id="GO:0005524">
    <property type="term" value="F:ATP binding"/>
    <property type="evidence" value="ECO:0007669"/>
    <property type="project" value="UniProtKB-KW"/>
</dbReference>
<feature type="compositionally biased region" description="Low complexity" evidence="7">
    <location>
        <begin position="537"/>
        <end position="550"/>
    </location>
</feature>
<feature type="compositionally biased region" description="Basic and acidic residues" evidence="7">
    <location>
        <begin position="1140"/>
        <end position="1155"/>
    </location>
</feature>
<feature type="compositionally biased region" description="Low complexity" evidence="7">
    <location>
        <begin position="1375"/>
        <end position="1398"/>
    </location>
</feature>
<feature type="region of interest" description="Disordered" evidence="7">
    <location>
        <begin position="1485"/>
        <end position="1563"/>
    </location>
</feature>
<gene>
    <name evidence="12" type="primary">LOC106052531</name>
</gene>
<sequence length="1660" mass="183866">MSVAHKFKEKQRTTDVLINESVDFTGLLLSKDVLKGLIDAGFQKPSPIQLKAIPLGRCGLDLIVQAKSGTGKTCVFTVIALESVNVSLNGIQVLVLAPTREIAQQIQNVVKTIGSALTGLKCQTFIGGLPLQQDKVSAKKCHIAVGTPGRIKQLIEIGALETACIRLFVLDEADKLLEGDFQESINWIYSSLPDNKQILALSATYPEYLAHHLTAYMRNPTFVRLNSADPALLGIKQYFVSVPNHPMPNVVFNSKTEMLIKILSSINFQQCLIFSNMQTRAKNLQSELESRKWPTACIAGCLEQKERNFAMDQLKTYKCRILISTDLTSRGIDADKVNMVINMDIPGDHETYLHRIGRAGRFGSHGIAITIITADGENKELRAIEKKCNTLIKALPDPIPRDLISRTEPISIDDIVTSEQIINKPDMADQEQEVLAQSSNLLTPDTDNKDSVMASLSDVSDFDHSLTSNVSSVCKTNGHLHLFNGEEQEHIALETSLSDQIHLSCTQDATKQCDELKDHKTDKDEALNKQSSKDIPVSVSTSSLESEVTSNGLIETEDHASNSTNEEMLGTLSGHEAEFKVVNLMREEVKEDGLRNKSENSSLNGNDKGKAQGGGVKSLNRRRSLRSYAVSDFLQSVNDDLLALRTMDVGAGGDGYEKSSVNKAQCDVDGYGIIDTQDSLAKEALNISMNQSAVDINIADIEGIAKDIKHSSFDENVSVHGSVVNNKFIMVQREDDVSLPDDLDAHKEDIPCALDQWDVPVCKTNEEKLESQVSNVQISDKDIEGVTSPGSVSTHFNTQCDSKLELNETQNTLVCNDYLSEFLPADVKATETLPNDTIADSDPSKIMQNKTIVDPIDKIHDVQNSAAHDVQSGDSDIPKSINQSSLIVNNESVTNCFDINKIIKALSFLPAHSLEGSHSATFNDLVKDHTAFSEQFDKASLEKPKLTQLVEHTELLENIDWQAVCGSNSEKLEHFKSSLRDKLKVIEMERILNTERTAHQKMEDQIASHPKKHGKTKDSPKKSFDHPSSELNEEQQQDHDLIAEESGSEKSKSRKNKGAKPSDSLNWRKTNKGEMAQNYICSPKKRNAENSTSVVLQKDKSSIQRNSKENIKVGHTSYDQSIENFKALKTKSVTISPSAEAHRRVDEKPRRTKGKDNECQALDDMHESMMRKRQELKRLKQQNLISATTTATERTETFITKDNTDIIIDSTHLISNTNAESDEVLASDSSSYLTKNESVIKCTEVSTSVVEDVIKNVTKMETLSPKVKTKSDSAIGSQQCNVDIGKNHINDSLKNDEILLKETFPDSVTKEKDSVNALTDLSEHKLHSEVSKPDLKKPVSKTSKHFHISMETKEMISSGKCKPKKPSKTQARLAGLEVSDGSTSSSTSYLSSTSEVSDVGSDTDHESRSTKSQCYANRYADDGTVTLNDSRMSFPGSVMPYSGHYSKEDAYLKDYSISCSSPFVPTCLPTSPLYKQHSMKKVKVKGAKAHSTEMTKALPSVKATNSTPKGVGKSSTDAPKKTTHKKDDSDHHRKPKLAKERKSSSSYQFRENGTKNTCSPSTSSSAHSSVHNQSCHFPYLDHFCPMFAAPVCCCGRAKLQLPLPYDLAYQQDIFSPALFPVQYSPHYQYSKLYQASLQYHYLRCMTKALIQLNKMWFYTE</sequence>
<dbReference type="KEGG" id="bgt:106052531"/>
<dbReference type="PROSITE" id="PS51194">
    <property type="entry name" value="HELICASE_CTER"/>
    <property type="match status" value="1"/>
</dbReference>
<evidence type="ECO:0000256" key="6">
    <source>
        <dbReference type="PROSITE-ProRule" id="PRU00552"/>
    </source>
</evidence>
<dbReference type="GO" id="GO:0003724">
    <property type="term" value="F:RNA helicase activity"/>
    <property type="evidence" value="ECO:0007669"/>
    <property type="project" value="UniProtKB-EC"/>
</dbReference>
<feature type="domain" description="DEAD-box RNA helicase Q" evidence="10">
    <location>
        <begin position="22"/>
        <end position="50"/>
    </location>
</feature>
<feature type="compositionally biased region" description="Basic and acidic residues" evidence="7">
    <location>
        <begin position="1016"/>
        <end position="1028"/>
    </location>
</feature>
<dbReference type="SMART" id="SM00490">
    <property type="entry name" value="HELICc"/>
    <property type="match status" value="1"/>
</dbReference>
<feature type="compositionally biased region" description="Polar residues" evidence="7">
    <location>
        <begin position="1502"/>
        <end position="1517"/>
    </location>
</feature>
<dbReference type="InterPro" id="IPR000629">
    <property type="entry name" value="RNA-helicase_DEAD-box_CS"/>
</dbReference>
<keyword evidence="3" id="KW-0378">Hydrolase</keyword>
<dbReference type="Pfam" id="PF00270">
    <property type="entry name" value="DEAD"/>
    <property type="match status" value="1"/>
</dbReference>
<feature type="compositionally biased region" description="Basic and acidic residues" evidence="7">
    <location>
        <begin position="516"/>
        <end position="527"/>
    </location>
</feature>
<feature type="compositionally biased region" description="Basic and acidic residues" evidence="7">
    <location>
        <begin position="1036"/>
        <end position="1051"/>
    </location>
</feature>
<dbReference type="InterPro" id="IPR001650">
    <property type="entry name" value="Helicase_C-like"/>
</dbReference>
<dbReference type="Pfam" id="PF00271">
    <property type="entry name" value="Helicase_C"/>
    <property type="match status" value="1"/>
</dbReference>
<evidence type="ECO:0000256" key="2">
    <source>
        <dbReference type="ARBA" id="ARBA00022741"/>
    </source>
</evidence>
<accession>A0A9U8DVQ6</accession>
<dbReference type="SUPFAM" id="SSF52540">
    <property type="entry name" value="P-loop containing nucleoside triphosphate hydrolases"/>
    <property type="match status" value="1"/>
</dbReference>
<name>A0A9U8DVQ6_BIOGL</name>
<evidence type="ECO:0000259" key="10">
    <source>
        <dbReference type="PROSITE" id="PS51195"/>
    </source>
</evidence>
<dbReference type="Gene3D" id="3.40.50.300">
    <property type="entry name" value="P-loop containing nucleotide triphosphate hydrolases"/>
    <property type="match status" value="2"/>
</dbReference>
<feature type="short sequence motif" description="Q motif" evidence="6">
    <location>
        <begin position="22"/>
        <end position="50"/>
    </location>
</feature>
<evidence type="ECO:0000313" key="11">
    <source>
        <dbReference type="Proteomes" id="UP001165740"/>
    </source>
</evidence>
<dbReference type="CDD" id="cd18787">
    <property type="entry name" value="SF2_C_DEAD"/>
    <property type="match status" value="1"/>
</dbReference>
<feature type="domain" description="Helicase C-terminal" evidence="9">
    <location>
        <begin position="258"/>
        <end position="403"/>
    </location>
</feature>
<dbReference type="GO" id="GO:0016787">
    <property type="term" value="F:hydrolase activity"/>
    <property type="evidence" value="ECO:0007669"/>
    <property type="project" value="UniProtKB-KW"/>
</dbReference>